<organism evidence="12 13">
    <name type="scientific">[Emmonsia] crescens</name>
    <dbReference type="NCBI Taxonomy" id="73230"/>
    <lineage>
        <taxon>Eukaryota</taxon>
        <taxon>Fungi</taxon>
        <taxon>Dikarya</taxon>
        <taxon>Ascomycota</taxon>
        <taxon>Pezizomycotina</taxon>
        <taxon>Eurotiomycetes</taxon>
        <taxon>Eurotiomycetidae</taxon>
        <taxon>Onygenales</taxon>
        <taxon>Ajellomycetaceae</taxon>
        <taxon>Emergomyces</taxon>
    </lineage>
</organism>
<evidence type="ECO:0000256" key="2">
    <source>
        <dbReference type="ARBA" id="ARBA00004604"/>
    </source>
</evidence>
<dbReference type="GO" id="GO:0000467">
    <property type="term" value="P:exonucleolytic trimming to generate mature 3'-end of 5.8S rRNA from tricistronic rRNA transcript (SSU-rRNA, 5.8S rRNA, LSU-rRNA)"/>
    <property type="evidence" value="ECO:0007669"/>
    <property type="project" value="TreeGrafter"/>
</dbReference>
<dbReference type="SUPFAM" id="SSF55666">
    <property type="entry name" value="Ribonuclease PH domain 2-like"/>
    <property type="match status" value="1"/>
</dbReference>
<feature type="region of interest" description="Disordered" evidence="10">
    <location>
        <begin position="213"/>
        <end position="234"/>
    </location>
</feature>
<dbReference type="GO" id="GO:0000176">
    <property type="term" value="C:nuclear exosome (RNase complex)"/>
    <property type="evidence" value="ECO:0007669"/>
    <property type="project" value="UniProtKB-ARBA"/>
</dbReference>
<keyword evidence="5" id="KW-0698">rRNA processing</keyword>
<dbReference type="GO" id="GO:0034473">
    <property type="term" value="P:U1 snRNA 3'-end processing"/>
    <property type="evidence" value="ECO:0007669"/>
    <property type="project" value="TreeGrafter"/>
</dbReference>
<dbReference type="STRING" id="73230.A0A2B7ZMQ8"/>
<evidence type="ECO:0000256" key="3">
    <source>
        <dbReference type="ARBA" id="ARBA00006678"/>
    </source>
</evidence>
<dbReference type="AlphaFoldDB" id="A0A2B7ZMQ8"/>
<keyword evidence="7" id="KW-0694">RNA-binding</keyword>
<dbReference type="GO" id="GO:0035925">
    <property type="term" value="F:mRNA 3'-UTR AU-rich region binding"/>
    <property type="evidence" value="ECO:0007669"/>
    <property type="project" value="TreeGrafter"/>
</dbReference>
<dbReference type="PANTHER" id="PTHR11097:SF9">
    <property type="entry name" value="EXOSOME COMPLEX COMPONENT RRP43"/>
    <property type="match status" value="1"/>
</dbReference>
<gene>
    <name evidence="12" type="ORF">GX50_03050</name>
</gene>
<accession>A0A2B7ZMQ8</accession>
<comment type="subcellular location">
    <subcellularLocation>
        <location evidence="1">Cytoplasm</location>
    </subcellularLocation>
    <subcellularLocation>
        <location evidence="2">Nucleus</location>
        <location evidence="2">Nucleolus</location>
    </subcellularLocation>
</comment>
<evidence type="ECO:0000256" key="10">
    <source>
        <dbReference type="SAM" id="MobiDB-lite"/>
    </source>
</evidence>
<comment type="caution">
    <text evidence="12">The sequence shown here is derived from an EMBL/GenBank/DDBJ whole genome shotgun (WGS) entry which is preliminary data.</text>
</comment>
<name>A0A2B7ZMQ8_9EURO</name>
<feature type="compositionally biased region" description="Low complexity" evidence="10">
    <location>
        <begin position="127"/>
        <end position="137"/>
    </location>
</feature>
<comment type="similarity">
    <text evidence="3">Belongs to the RNase PH family.</text>
</comment>
<dbReference type="GO" id="GO:0034475">
    <property type="term" value="P:U4 snRNA 3'-end processing"/>
    <property type="evidence" value="ECO:0007669"/>
    <property type="project" value="TreeGrafter"/>
</dbReference>
<dbReference type="VEuPathDB" id="FungiDB:EMCG_08650"/>
<evidence type="ECO:0000256" key="7">
    <source>
        <dbReference type="ARBA" id="ARBA00022884"/>
    </source>
</evidence>
<dbReference type="GO" id="GO:0034476">
    <property type="term" value="P:U5 snRNA 3'-end processing"/>
    <property type="evidence" value="ECO:0007669"/>
    <property type="project" value="TreeGrafter"/>
</dbReference>
<dbReference type="Gene3D" id="3.30.230.70">
    <property type="entry name" value="GHMP Kinase, N-terminal domain"/>
    <property type="match status" value="1"/>
</dbReference>
<dbReference type="EMBL" id="PDND01000047">
    <property type="protein sequence ID" value="PGH34087.1"/>
    <property type="molecule type" value="Genomic_DNA"/>
</dbReference>
<proteinExistence type="inferred from homology"/>
<dbReference type="GO" id="GO:0000177">
    <property type="term" value="C:cytoplasmic exosome (RNase complex)"/>
    <property type="evidence" value="ECO:0007669"/>
    <property type="project" value="TreeGrafter"/>
</dbReference>
<feature type="compositionally biased region" description="Low complexity" evidence="10">
    <location>
        <begin position="46"/>
        <end position="58"/>
    </location>
</feature>
<sequence>MAAISATMSTATPDSSKPFQVPPPSLSLPPSQFARLQPHSYLLAHLSPSSPDSRPPLRVNGRAPSQFRPASVNTGSLTHTNASAVVRIGDTVAVCGVRGEILLTDDIAAWNVSSSDSTTSKRRKTDSTQAQQQQQQQNEPVKDEYEDDDEDDSEIHTFNLLVPNLSLSTGCAPSIAPSAAPSTLAQSLSHKLLSLLHTTRLVRASDLRILHHPPDLTHIGTSSQPNPEPQEPETKPEIKAFWTLYIDILIISHAGNPFDAAWGAMIAALRDTRLPKAWWDMDSEMVLCSDDVAEARSLRLRGLPIASSFGVFEADGEEKWKIPMPVGEEVEGEMDSEKLKAVEKGSGGDGRRPQRWILADLDAFEESLCAEWVCVVVDKENGGQVKILKLEKNGGLAVGRREVRELVALAAGRWEEWSGLFRGR</sequence>
<keyword evidence="6" id="KW-0271">Exosome</keyword>
<dbReference type="InterPro" id="IPR036345">
    <property type="entry name" value="ExoRNase_PH_dom2_sf"/>
</dbReference>
<dbReference type="GO" id="GO:0071038">
    <property type="term" value="P:TRAMP-dependent tRNA surveillance pathway"/>
    <property type="evidence" value="ECO:0007669"/>
    <property type="project" value="TreeGrafter"/>
</dbReference>
<dbReference type="InterPro" id="IPR020568">
    <property type="entry name" value="Ribosomal_Su5_D2-typ_SF"/>
</dbReference>
<dbReference type="InterPro" id="IPR050590">
    <property type="entry name" value="Exosome_comp_Rrp42_subfam"/>
</dbReference>
<dbReference type="GO" id="GO:0071035">
    <property type="term" value="P:nuclear polyadenylation-dependent rRNA catabolic process"/>
    <property type="evidence" value="ECO:0007669"/>
    <property type="project" value="TreeGrafter"/>
</dbReference>
<reference evidence="12 13" key="1">
    <citation type="submission" date="2017-10" db="EMBL/GenBank/DDBJ databases">
        <title>Comparative genomics in systemic dimorphic fungi from Ajellomycetaceae.</title>
        <authorList>
            <person name="Munoz J.F."/>
            <person name="Mcewen J.G."/>
            <person name="Clay O.K."/>
            <person name="Cuomo C.A."/>
        </authorList>
    </citation>
    <scope>NUCLEOTIDE SEQUENCE [LARGE SCALE GENOMIC DNA]</scope>
    <source>
        <strain evidence="12 13">UAMH4076</strain>
    </source>
</reference>
<evidence type="ECO:0000256" key="8">
    <source>
        <dbReference type="ARBA" id="ARBA00023242"/>
    </source>
</evidence>
<dbReference type="InterPro" id="IPR001247">
    <property type="entry name" value="ExoRNase_PH_dom1"/>
</dbReference>
<evidence type="ECO:0000313" key="13">
    <source>
        <dbReference type="Proteomes" id="UP000226031"/>
    </source>
</evidence>
<dbReference type="SUPFAM" id="SSF54211">
    <property type="entry name" value="Ribosomal protein S5 domain 2-like"/>
    <property type="match status" value="1"/>
</dbReference>
<feature type="domain" description="Exoribonuclease phosphorolytic" evidence="11">
    <location>
        <begin position="153"/>
        <end position="275"/>
    </location>
</feature>
<keyword evidence="13" id="KW-1185">Reference proteome</keyword>
<dbReference type="GO" id="GO:0016075">
    <property type="term" value="P:rRNA catabolic process"/>
    <property type="evidence" value="ECO:0007669"/>
    <property type="project" value="TreeGrafter"/>
</dbReference>
<dbReference type="PANTHER" id="PTHR11097">
    <property type="entry name" value="EXOSOME COMPLEX EXONUCLEASE RIBOSOMAL RNA PROCESSING PROTEIN"/>
    <property type="match status" value="1"/>
</dbReference>
<evidence type="ECO:0000256" key="9">
    <source>
        <dbReference type="ARBA" id="ARBA00030617"/>
    </source>
</evidence>
<evidence type="ECO:0000256" key="6">
    <source>
        <dbReference type="ARBA" id="ARBA00022835"/>
    </source>
</evidence>
<feature type="region of interest" description="Disordered" evidence="10">
    <location>
        <begin position="113"/>
        <end position="152"/>
    </location>
</feature>
<feature type="domain" description="Exoribonuclease phosphorolytic" evidence="11">
    <location>
        <begin position="66"/>
        <end position="106"/>
    </location>
</feature>
<dbReference type="Pfam" id="PF01138">
    <property type="entry name" value="RNase_PH"/>
    <property type="match status" value="2"/>
</dbReference>
<feature type="region of interest" description="Disordered" evidence="10">
    <location>
        <begin position="44"/>
        <end position="76"/>
    </location>
</feature>
<evidence type="ECO:0000256" key="4">
    <source>
        <dbReference type="ARBA" id="ARBA00022490"/>
    </source>
</evidence>
<evidence type="ECO:0000313" key="12">
    <source>
        <dbReference type="EMBL" id="PGH34087.1"/>
    </source>
</evidence>
<dbReference type="InterPro" id="IPR027408">
    <property type="entry name" value="PNPase/RNase_PH_dom_sf"/>
</dbReference>
<evidence type="ECO:0000256" key="5">
    <source>
        <dbReference type="ARBA" id="ARBA00022552"/>
    </source>
</evidence>
<keyword evidence="8" id="KW-0539">Nucleus</keyword>
<feature type="region of interest" description="Disordered" evidence="10">
    <location>
        <begin position="1"/>
        <end position="32"/>
    </location>
</feature>
<evidence type="ECO:0000256" key="1">
    <source>
        <dbReference type="ARBA" id="ARBA00004496"/>
    </source>
</evidence>
<feature type="compositionally biased region" description="Low complexity" evidence="10">
    <location>
        <begin position="1"/>
        <end position="12"/>
    </location>
</feature>
<dbReference type="Proteomes" id="UP000226031">
    <property type="component" value="Unassembled WGS sequence"/>
</dbReference>
<dbReference type="GO" id="GO:0005730">
    <property type="term" value="C:nucleolus"/>
    <property type="evidence" value="ECO:0007669"/>
    <property type="project" value="UniProtKB-SubCell"/>
</dbReference>
<evidence type="ECO:0000259" key="11">
    <source>
        <dbReference type="Pfam" id="PF01138"/>
    </source>
</evidence>
<dbReference type="GO" id="GO:0071028">
    <property type="term" value="P:nuclear mRNA surveillance"/>
    <property type="evidence" value="ECO:0007669"/>
    <property type="project" value="TreeGrafter"/>
</dbReference>
<protein>
    <recommendedName>
        <fullName evidence="9">Ribosomal RNA-processing protein 43</fullName>
    </recommendedName>
</protein>
<dbReference type="FunFam" id="3.30.230.70:FF:000025">
    <property type="entry name" value="Exosome complex component rrp43"/>
    <property type="match status" value="1"/>
</dbReference>
<keyword evidence="4" id="KW-0963">Cytoplasm</keyword>